<evidence type="ECO:0000313" key="2">
    <source>
        <dbReference type="Proteomes" id="UP000072421"/>
    </source>
</evidence>
<reference evidence="1 2" key="1">
    <citation type="submission" date="2015-11" db="EMBL/GenBank/DDBJ databases">
        <title>Exploring the genomic traits of fungus-feeding bacterial genus Collimonas.</title>
        <authorList>
            <person name="Song C."/>
            <person name="Schmidt R."/>
            <person name="de Jager V."/>
            <person name="Krzyzanowska D."/>
            <person name="Jongedijk E."/>
            <person name="Cankar K."/>
            <person name="Beekwilder J."/>
            <person name="van Veen A."/>
            <person name="de Boer W."/>
            <person name="van Veen J.A."/>
            <person name="Garbeva P."/>
        </authorList>
    </citation>
    <scope>NUCLEOTIDE SEQUENCE [LARGE SCALE GENOMIC DNA]</scope>
    <source>
        <strain evidence="1 2">Ter6</strain>
    </source>
</reference>
<organism evidence="1">
    <name type="scientific">Collimonas fungivorans</name>
    <dbReference type="NCBI Taxonomy" id="158899"/>
    <lineage>
        <taxon>Bacteria</taxon>
        <taxon>Pseudomonadati</taxon>
        <taxon>Pseudomonadota</taxon>
        <taxon>Betaproteobacteria</taxon>
        <taxon>Burkholderiales</taxon>
        <taxon>Oxalobacteraceae</taxon>
        <taxon>Collimonas</taxon>
    </lineage>
</organism>
<gene>
    <name evidence="1" type="ORF">CFter6_0838</name>
</gene>
<accession>A0A127P6Y0</accession>
<name>A0A127P6Y0_9BURK</name>
<sequence>MGIIPGSWKILSTPPAERLQEWAARVRMAKNKSLPGKLPGRLLRKRLRYPND</sequence>
<evidence type="ECO:0000313" key="1">
    <source>
        <dbReference type="EMBL" id="AMO93562.1"/>
    </source>
</evidence>
<dbReference type="EMBL" id="CP013232">
    <property type="protein sequence ID" value="AMO93562.1"/>
    <property type="molecule type" value="Genomic_DNA"/>
</dbReference>
<dbReference type="Proteomes" id="UP000072421">
    <property type="component" value="Chromosome"/>
</dbReference>
<proteinExistence type="predicted"/>
<dbReference type="PATRIC" id="fig|158899.10.peg.856"/>
<dbReference type="AlphaFoldDB" id="A0A127P6Y0"/>
<protein>
    <submittedName>
        <fullName evidence="1">Uncharacterized protein</fullName>
    </submittedName>
</protein>